<sequence length="403" mass="46087">MATSYDMLPDDVVYHILLWLPVVSLLRFKSVCKAWCSLIGSSDFITQHLHLSNLRDNDKVIVLGPSQFDIRSEPCFSLNFLLLSGNNFQVSTTLDLPHRFDDRLSCHGDIISCNGIICQVHKFDSIVDPHDVSLWNPATKQFKLLPKSEVPLPQELGLVDLSYGFGFDILTNDYKVVRIISEGIGNTLKRRVEVYSLNMDSWRNIDVVLPVDINVVSDPKAPFRNGIYCWSGWDSFMENGLSINRNIILSFDFSKEVFGTMPVPDVCLNLQDCKLKLALLRENIACIEWVYHPPERENWNCKIWVLNEYGVKESWTKLYTIVLDSKAFPRLLSMNGMIIWIKNYQFTSESRLCLYNTITQELKSLPYDGTFPLYLQVANYKESLVSIESADCAIKRVSGAVNK</sequence>
<dbReference type="Pfam" id="PF00646">
    <property type="entry name" value="F-box"/>
    <property type="match status" value="1"/>
</dbReference>
<dbReference type="EMBL" id="KZ305022">
    <property type="protein sequence ID" value="PIA57850.1"/>
    <property type="molecule type" value="Genomic_DNA"/>
</dbReference>
<evidence type="ECO:0000313" key="2">
    <source>
        <dbReference type="EMBL" id="PIA57850.1"/>
    </source>
</evidence>
<dbReference type="AlphaFoldDB" id="A0A2G5EQ44"/>
<dbReference type="Proteomes" id="UP000230069">
    <property type="component" value="Unassembled WGS sequence"/>
</dbReference>
<dbReference type="OrthoDB" id="1867629at2759"/>
<dbReference type="SMART" id="SM00256">
    <property type="entry name" value="FBOX"/>
    <property type="match status" value="1"/>
</dbReference>
<dbReference type="NCBIfam" id="TIGR01640">
    <property type="entry name" value="F_box_assoc_1"/>
    <property type="match status" value="1"/>
</dbReference>
<dbReference type="InterPro" id="IPR036047">
    <property type="entry name" value="F-box-like_dom_sf"/>
</dbReference>
<evidence type="ECO:0000259" key="1">
    <source>
        <dbReference type="PROSITE" id="PS50181"/>
    </source>
</evidence>
<dbReference type="CDD" id="cd22157">
    <property type="entry name" value="F-box_AtFBW1-like"/>
    <property type="match status" value="1"/>
</dbReference>
<dbReference type="Gene3D" id="1.20.1280.50">
    <property type="match status" value="1"/>
</dbReference>
<evidence type="ECO:0000313" key="3">
    <source>
        <dbReference type="Proteomes" id="UP000230069"/>
    </source>
</evidence>
<dbReference type="PANTHER" id="PTHR31672">
    <property type="entry name" value="BNACNNG10540D PROTEIN"/>
    <property type="match status" value="1"/>
</dbReference>
<gene>
    <name evidence="2" type="ORF">AQUCO_00500044v1</name>
</gene>
<feature type="domain" description="F-box" evidence="1">
    <location>
        <begin position="2"/>
        <end position="49"/>
    </location>
</feature>
<dbReference type="PANTHER" id="PTHR31672:SF13">
    <property type="entry name" value="F-BOX PROTEIN CPR30-LIKE"/>
    <property type="match status" value="1"/>
</dbReference>
<proteinExistence type="predicted"/>
<keyword evidence="3" id="KW-1185">Reference proteome</keyword>
<dbReference type="InterPro" id="IPR017451">
    <property type="entry name" value="F-box-assoc_interact_dom"/>
</dbReference>
<dbReference type="Pfam" id="PF07734">
    <property type="entry name" value="FBA_1"/>
    <property type="match status" value="1"/>
</dbReference>
<dbReference type="SUPFAM" id="SSF81383">
    <property type="entry name" value="F-box domain"/>
    <property type="match status" value="1"/>
</dbReference>
<dbReference type="STRING" id="218851.A0A2G5EQ44"/>
<dbReference type="InterPro" id="IPR050796">
    <property type="entry name" value="SCF_F-box_component"/>
</dbReference>
<dbReference type="InterPro" id="IPR001810">
    <property type="entry name" value="F-box_dom"/>
</dbReference>
<dbReference type="FunCoup" id="A0A2G5EQ44">
    <property type="interactions" value="30"/>
</dbReference>
<dbReference type="PROSITE" id="PS50181">
    <property type="entry name" value="FBOX"/>
    <property type="match status" value="1"/>
</dbReference>
<dbReference type="InterPro" id="IPR006527">
    <property type="entry name" value="F-box-assoc_dom_typ1"/>
</dbReference>
<reference evidence="2 3" key="1">
    <citation type="submission" date="2017-09" db="EMBL/GenBank/DDBJ databases">
        <title>WGS assembly of Aquilegia coerulea Goldsmith.</title>
        <authorList>
            <person name="Hodges S."/>
            <person name="Kramer E."/>
            <person name="Nordborg M."/>
            <person name="Tomkins J."/>
            <person name="Borevitz J."/>
            <person name="Derieg N."/>
            <person name="Yan J."/>
            <person name="Mihaltcheva S."/>
            <person name="Hayes R.D."/>
            <person name="Rokhsar D."/>
        </authorList>
    </citation>
    <scope>NUCLEOTIDE SEQUENCE [LARGE SCALE GENOMIC DNA]</scope>
    <source>
        <strain evidence="3">cv. Goldsmith</strain>
    </source>
</reference>
<dbReference type="InParanoid" id="A0A2G5EQ44"/>
<name>A0A2G5EQ44_AQUCA</name>
<organism evidence="2 3">
    <name type="scientific">Aquilegia coerulea</name>
    <name type="common">Rocky mountain columbine</name>
    <dbReference type="NCBI Taxonomy" id="218851"/>
    <lineage>
        <taxon>Eukaryota</taxon>
        <taxon>Viridiplantae</taxon>
        <taxon>Streptophyta</taxon>
        <taxon>Embryophyta</taxon>
        <taxon>Tracheophyta</taxon>
        <taxon>Spermatophyta</taxon>
        <taxon>Magnoliopsida</taxon>
        <taxon>Ranunculales</taxon>
        <taxon>Ranunculaceae</taxon>
        <taxon>Thalictroideae</taxon>
        <taxon>Aquilegia</taxon>
    </lineage>
</organism>
<accession>A0A2G5EQ44</accession>
<protein>
    <recommendedName>
        <fullName evidence="1">F-box domain-containing protein</fullName>
    </recommendedName>
</protein>